<dbReference type="RefSeq" id="WP_102070518.1">
    <property type="nucleotide sequence ID" value="NZ_PDNV01000008.1"/>
</dbReference>
<protein>
    <submittedName>
        <fullName evidence="6">LacI family transcriptional regulator</fullName>
    </submittedName>
</protein>
<dbReference type="EMBL" id="PDNV01000008">
    <property type="protein sequence ID" value="PLC53248.1"/>
    <property type="molecule type" value="Genomic_DNA"/>
</dbReference>
<dbReference type="SUPFAM" id="SSF47413">
    <property type="entry name" value="lambda repressor-like DNA-binding domains"/>
    <property type="match status" value="1"/>
</dbReference>
<proteinExistence type="predicted"/>
<evidence type="ECO:0000256" key="1">
    <source>
        <dbReference type="ARBA" id="ARBA00023015"/>
    </source>
</evidence>
<name>A0A2N4UE02_9BURK</name>
<reference evidence="6 7" key="1">
    <citation type="submission" date="2017-10" db="EMBL/GenBank/DDBJ databases">
        <title>Two draft genome sequences of Pusillimonas sp. strains isolated from a nitrate- and radionuclide-contaminated groundwater in Russia.</title>
        <authorList>
            <person name="Grouzdev D.S."/>
            <person name="Tourova T.P."/>
            <person name="Goeva M.A."/>
            <person name="Babich T.L."/>
            <person name="Sokolova D.S."/>
            <person name="Abdullin R."/>
            <person name="Poltaraus A.B."/>
            <person name="Toshchakov S.V."/>
            <person name="Nazina T.N."/>
        </authorList>
    </citation>
    <scope>NUCLEOTIDE SEQUENCE [LARGE SCALE GENOMIC DNA]</scope>
    <source>
        <strain evidence="6 7">JR1/69-2-13</strain>
    </source>
</reference>
<organism evidence="6 7">
    <name type="scientific">Pollutimonas nitritireducens</name>
    <dbReference type="NCBI Taxonomy" id="2045209"/>
    <lineage>
        <taxon>Bacteria</taxon>
        <taxon>Pseudomonadati</taxon>
        <taxon>Pseudomonadota</taxon>
        <taxon>Betaproteobacteria</taxon>
        <taxon>Burkholderiales</taxon>
        <taxon>Alcaligenaceae</taxon>
        <taxon>Pollutimonas</taxon>
    </lineage>
</organism>
<sequence>MLKPTNPERAAASRSRSSSKDVAQLAGVSTATVSRALNSPDAVDPETLARVRAAAAKLRYVPHGGARSLRSQRTRMIGAVVPSVEYALYARTTSAVHQRVSARGYSLVLAEHHYDLDAELRVTAQLVQHGVDAFVFVGLDHHPALFSLLDDYGRPYVLTWGVDPLRRHPSVGFDNHAAAYQVTRHLVELGHQHIGLLSAPLQGNDRGMARGEGMRAALADAGLALDPRHVQYAPIHLDTAGEGMMKLISAPNRPTAVVATNDIFAVGGMVACRNAGLRIPQDISITGIDNTDLGATQTPGLTSVRTPIIEIGHAAAEQLMARLEGKDYEAFQSFPIEVVYRGSTAAPKKA</sequence>
<dbReference type="Pfam" id="PF00356">
    <property type="entry name" value="LacI"/>
    <property type="match status" value="1"/>
</dbReference>
<keyword evidence="1" id="KW-0805">Transcription regulation</keyword>
<dbReference type="SMART" id="SM00354">
    <property type="entry name" value="HTH_LACI"/>
    <property type="match status" value="1"/>
</dbReference>
<dbReference type="Gene3D" id="1.10.260.40">
    <property type="entry name" value="lambda repressor-like DNA-binding domains"/>
    <property type="match status" value="1"/>
</dbReference>
<keyword evidence="2" id="KW-0238">DNA-binding</keyword>
<feature type="domain" description="HTH lacI-type" evidence="5">
    <location>
        <begin position="17"/>
        <end position="71"/>
    </location>
</feature>
<dbReference type="CDD" id="cd06273">
    <property type="entry name" value="PBP1_LacI-like"/>
    <property type="match status" value="1"/>
</dbReference>
<dbReference type="Pfam" id="PF13377">
    <property type="entry name" value="Peripla_BP_3"/>
    <property type="match status" value="1"/>
</dbReference>
<evidence type="ECO:0000313" key="6">
    <source>
        <dbReference type="EMBL" id="PLC53248.1"/>
    </source>
</evidence>
<evidence type="ECO:0000256" key="3">
    <source>
        <dbReference type="ARBA" id="ARBA00023163"/>
    </source>
</evidence>
<evidence type="ECO:0000256" key="2">
    <source>
        <dbReference type="ARBA" id="ARBA00023125"/>
    </source>
</evidence>
<dbReference type="InterPro" id="IPR028082">
    <property type="entry name" value="Peripla_BP_I"/>
</dbReference>
<dbReference type="OrthoDB" id="8770688at2"/>
<evidence type="ECO:0000256" key="4">
    <source>
        <dbReference type="SAM" id="MobiDB-lite"/>
    </source>
</evidence>
<dbReference type="GO" id="GO:0003700">
    <property type="term" value="F:DNA-binding transcription factor activity"/>
    <property type="evidence" value="ECO:0007669"/>
    <property type="project" value="TreeGrafter"/>
</dbReference>
<dbReference type="PANTHER" id="PTHR30146">
    <property type="entry name" value="LACI-RELATED TRANSCRIPTIONAL REPRESSOR"/>
    <property type="match status" value="1"/>
</dbReference>
<dbReference type="Proteomes" id="UP000234328">
    <property type="component" value="Unassembled WGS sequence"/>
</dbReference>
<dbReference type="CDD" id="cd01392">
    <property type="entry name" value="HTH_LacI"/>
    <property type="match status" value="1"/>
</dbReference>
<dbReference type="SUPFAM" id="SSF53822">
    <property type="entry name" value="Periplasmic binding protein-like I"/>
    <property type="match status" value="1"/>
</dbReference>
<dbReference type="AlphaFoldDB" id="A0A2N4UE02"/>
<dbReference type="GO" id="GO:0000976">
    <property type="term" value="F:transcription cis-regulatory region binding"/>
    <property type="evidence" value="ECO:0007669"/>
    <property type="project" value="TreeGrafter"/>
</dbReference>
<dbReference type="PROSITE" id="PS50932">
    <property type="entry name" value="HTH_LACI_2"/>
    <property type="match status" value="1"/>
</dbReference>
<keyword evidence="7" id="KW-1185">Reference proteome</keyword>
<evidence type="ECO:0000259" key="5">
    <source>
        <dbReference type="PROSITE" id="PS50932"/>
    </source>
</evidence>
<keyword evidence="3" id="KW-0804">Transcription</keyword>
<accession>A0A2N4UE02</accession>
<dbReference type="InterPro" id="IPR000843">
    <property type="entry name" value="HTH_LacI"/>
</dbReference>
<dbReference type="InterPro" id="IPR046335">
    <property type="entry name" value="LacI/GalR-like_sensor"/>
</dbReference>
<evidence type="ECO:0000313" key="7">
    <source>
        <dbReference type="Proteomes" id="UP000234328"/>
    </source>
</evidence>
<feature type="region of interest" description="Disordered" evidence="4">
    <location>
        <begin position="1"/>
        <end position="23"/>
    </location>
</feature>
<dbReference type="PANTHER" id="PTHR30146:SF138">
    <property type="entry name" value="TRANSCRIPTIONAL REGULATORY PROTEIN"/>
    <property type="match status" value="1"/>
</dbReference>
<gene>
    <name evidence="6" type="ORF">CR155_13265</name>
</gene>
<comment type="caution">
    <text evidence="6">The sequence shown here is derived from an EMBL/GenBank/DDBJ whole genome shotgun (WGS) entry which is preliminary data.</text>
</comment>
<dbReference type="InterPro" id="IPR010982">
    <property type="entry name" value="Lambda_DNA-bd_dom_sf"/>
</dbReference>
<dbReference type="Gene3D" id="3.40.50.2300">
    <property type="match status" value="2"/>
</dbReference>